<organism evidence="1 2">
    <name type="scientific">Naganishia adeliensis</name>
    <dbReference type="NCBI Taxonomy" id="92952"/>
    <lineage>
        <taxon>Eukaryota</taxon>
        <taxon>Fungi</taxon>
        <taxon>Dikarya</taxon>
        <taxon>Basidiomycota</taxon>
        <taxon>Agaricomycotina</taxon>
        <taxon>Tremellomycetes</taxon>
        <taxon>Filobasidiales</taxon>
        <taxon>Filobasidiaceae</taxon>
        <taxon>Naganishia</taxon>
    </lineage>
</organism>
<accession>A0ACC2WWQ0</accession>
<keyword evidence="2" id="KW-1185">Reference proteome</keyword>
<evidence type="ECO:0000313" key="2">
    <source>
        <dbReference type="Proteomes" id="UP001230649"/>
    </source>
</evidence>
<name>A0ACC2WWQ0_9TREE</name>
<sequence>MTSRFLARPSRLVLVSSLLVTSALVTLTYLFHGQPQLLPRPWNYDGTQGWEWARLREDWKVPERLGISWTQEEELEVMEQAEPEKPHAWDMTCHEAVERDLRVALYDFTPFHEGKLLDCPPKDVEAFQQTSIELNSTFRYGFPNILETFFSTRNGQALLYWDWLWPKLQAGDYDALIMTSCDERWVHPQLLNILPTLTEIPIICLHHEIWSFELHRTRLINSAKAGKLSFFTLGKHTRRHVMEGNLELWTEDGKDGDFAWTDVPSEVFVPTQSYYLRSCRRRLFQMMLRSWET</sequence>
<gene>
    <name evidence="1" type="ORF">QFC20_000880</name>
</gene>
<dbReference type="Proteomes" id="UP001230649">
    <property type="component" value="Unassembled WGS sequence"/>
</dbReference>
<protein>
    <submittedName>
        <fullName evidence="1">Uncharacterized protein</fullName>
    </submittedName>
</protein>
<dbReference type="EMBL" id="JASBWS010000004">
    <property type="protein sequence ID" value="KAJ9116200.1"/>
    <property type="molecule type" value="Genomic_DNA"/>
</dbReference>
<proteinExistence type="predicted"/>
<comment type="caution">
    <text evidence="1">The sequence shown here is derived from an EMBL/GenBank/DDBJ whole genome shotgun (WGS) entry which is preliminary data.</text>
</comment>
<reference evidence="1" key="1">
    <citation type="submission" date="2023-04" db="EMBL/GenBank/DDBJ databases">
        <title>Draft Genome sequencing of Naganishia species isolated from polar environments using Oxford Nanopore Technology.</title>
        <authorList>
            <person name="Leo P."/>
            <person name="Venkateswaran K."/>
        </authorList>
    </citation>
    <scope>NUCLEOTIDE SEQUENCE</scope>
    <source>
        <strain evidence="1">MNA-CCFEE 5262</strain>
    </source>
</reference>
<evidence type="ECO:0000313" key="1">
    <source>
        <dbReference type="EMBL" id="KAJ9116200.1"/>
    </source>
</evidence>